<reference evidence="2 3" key="1">
    <citation type="journal article" date="2015" name="Stand. Genomic Sci.">
        <title>Complete genome sequence and description of Salinispira pacifica gen. nov., sp. nov., a novel spirochaete isolated form a hypersaline microbial mat.</title>
        <authorList>
            <person name="Ben Hania W."/>
            <person name="Joseph M."/>
            <person name="Schumann P."/>
            <person name="Bunk B."/>
            <person name="Fiebig A."/>
            <person name="Sproer C."/>
            <person name="Klenk H.P."/>
            <person name="Fardeau M.L."/>
            <person name="Spring S."/>
        </authorList>
    </citation>
    <scope>NUCLEOTIDE SEQUENCE [LARGE SCALE GENOMIC DNA]</scope>
    <source>
        <strain evidence="2 3">L21-RPul-D2</strain>
    </source>
</reference>
<keyword evidence="3" id="KW-1185">Reference proteome</keyword>
<feature type="region of interest" description="Disordered" evidence="1">
    <location>
        <begin position="22"/>
        <end position="41"/>
    </location>
</feature>
<dbReference type="HOGENOM" id="CLU_3276423_0_0_12"/>
<evidence type="ECO:0000256" key="1">
    <source>
        <dbReference type="SAM" id="MobiDB-lite"/>
    </source>
</evidence>
<evidence type="ECO:0000313" key="3">
    <source>
        <dbReference type="Proteomes" id="UP000018680"/>
    </source>
</evidence>
<dbReference type="KEGG" id="slr:L21SP2_2980"/>
<organism evidence="2 3">
    <name type="scientific">Salinispira pacifica</name>
    <dbReference type="NCBI Taxonomy" id="1307761"/>
    <lineage>
        <taxon>Bacteria</taxon>
        <taxon>Pseudomonadati</taxon>
        <taxon>Spirochaetota</taxon>
        <taxon>Spirochaetia</taxon>
        <taxon>Spirochaetales</taxon>
        <taxon>Spirochaetaceae</taxon>
        <taxon>Salinispira</taxon>
    </lineage>
</organism>
<sequence length="41" mass="4605">MYKSATFPPVCPERFSIHPRAAPESRGRAMHICPPPLKKLS</sequence>
<protein>
    <submittedName>
        <fullName evidence="2">Uncharacterized protein</fullName>
    </submittedName>
</protein>
<evidence type="ECO:0000313" key="2">
    <source>
        <dbReference type="EMBL" id="AHC16326.1"/>
    </source>
</evidence>
<dbReference type="EMBL" id="CP006939">
    <property type="protein sequence ID" value="AHC16326.1"/>
    <property type="molecule type" value="Genomic_DNA"/>
</dbReference>
<proteinExistence type="predicted"/>
<name>V5WMF4_9SPIO</name>
<dbReference type="AlphaFoldDB" id="V5WMF4"/>
<dbReference type="STRING" id="1307761.L21SP2_2980"/>
<gene>
    <name evidence="2" type="ORF">L21SP2_2980</name>
</gene>
<accession>V5WMF4</accession>
<dbReference type="Proteomes" id="UP000018680">
    <property type="component" value="Chromosome"/>
</dbReference>